<organism evidence="2 3">
    <name type="scientific">Branchiostoma lanceolatum</name>
    <name type="common">Common lancelet</name>
    <name type="synonym">Amphioxus lanceolatum</name>
    <dbReference type="NCBI Taxonomy" id="7740"/>
    <lineage>
        <taxon>Eukaryota</taxon>
        <taxon>Metazoa</taxon>
        <taxon>Chordata</taxon>
        <taxon>Cephalochordata</taxon>
        <taxon>Leptocardii</taxon>
        <taxon>Amphioxiformes</taxon>
        <taxon>Branchiostomatidae</taxon>
        <taxon>Branchiostoma</taxon>
    </lineage>
</organism>
<evidence type="ECO:0000313" key="3">
    <source>
        <dbReference type="Proteomes" id="UP000838412"/>
    </source>
</evidence>
<dbReference type="InterPro" id="IPR011993">
    <property type="entry name" value="PH-like_dom_sf"/>
</dbReference>
<gene>
    <name evidence="2" type="primary">Hypp8084</name>
    <name evidence="2" type="ORF">BLAG_LOCUS9549</name>
</gene>
<dbReference type="InterPro" id="IPR002404">
    <property type="entry name" value="IRS_PTB"/>
</dbReference>
<evidence type="ECO:0000259" key="1">
    <source>
        <dbReference type="Pfam" id="PF02174"/>
    </source>
</evidence>
<dbReference type="OrthoDB" id="10002940at2759"/>
<dbReference type="Proteomes" id="UP000838412">
    <property type="component" value="Chromosome 16"/>
</dbReference>
<dbReference type="AlphaFoldDB" id="A0A8J9Z6T4"/>
<feature type="domain" description="IRS-type PTB" evidence="1">
    <location>
        <begin position="24"/>
        <end position="104"/>
    </location>
</feature>
<dbReference type="SUPFAM" id="SSF50729">
    <property type="entry name" value="PH domain-like"/>
    <property type="match status" value="1"/>
</dbReference>
<dbReference type="Pfam" id="PF02174">
    <property type="entry name" value="IRS"/>
    <property type="match status" value="1"/>
</dbReference>
<proteinExistence type="predicted"/>
<name>A0A8J9Z6T4_BRALA</name>
<accession>A0A8J9Z6T4</accession>
<dbReference type="EMBL" id="OV696701">
    <property type="protein sequence ID" value="CAH1248096.1"/>
    <property type="molecule type" value="Genomic_DNA"/>
</dbReference>
<evidence type="ECO:0000313" key="2">
    <source>
        <dbReference type="EMBL" id="CAH1248096.1"/>
    </source>
</evidence>
<dbReference type="Gene3D" id="2.30.29.30">
    <property type="entry name" value="Pleckstrin-homology domain (PH domain)/Phosphotyrosine-binding domain (PTB)"/>
    <property type="match status" value="1"/>
</dbReference>
<reference evidence="2" key="1">
    <citation type="submission" date="2022-01" db="EMBL/GenBank/DDBJ databases">
        <authorList>
            <person name="Braso-Vives M."/>
        </authorList>
    </citation>
    <scope>NUCLEOTIDE SEQUENCE</scope>
</reference>
<protein>
    <submittedName>
        <fullName evidence="2">Hypp8084 protein</fullName>
    </submittedName>
</protein>
<keyword evidence="3" id="KW-1185">Reference proteome</keyword>
<sequence>MGMVSSKRLPDAEGWYQVGVVGTGNKVLGGGRLRITDQNLVFIGQDGDIGQWSLTRVLSYGVEPNIFYVQIEEDVVTRTGRYLVFKTPAAGKICRTVERMADRIRKEKQKQESQGNLGQEATAC</sequence>